<dbReference type="SUPFAM" id="SSF56112">
    <property type="entry name" value="Protein kinase-like (PK-like)"/>
    <property type="match status" value="1"/>
</dbReference>
<dbReference type="InterPro" id="IPR018181">
    <property type="entry name" value="Heat_shock_70_CS"/>
</dbReference>
<dbReference type="GeneID" id="8409317"/>
<protein>
    <submittedName>
        <fullName evidence="6">Nucleotide exchange factor GrpE</fullName>
    </submittedName>
</protein>
<dbReference type="KEGG" id="halz:E5139_16085"/>
<feature type="region of interest" description="Disordered" evidence="4">
    <location>
        <begin position="1098"/>
        <end position="1120"/>
    </location>
</feature>
<dbReference type="Gene3D" id="3.30.420.40">
    <property type="match status" value="2"/>
</dbReference>
<dbReference type="SUPFAM" id="SSF53067">
    <property type="entry name" value="Actin-like ATPase domain"/>
    <property type="match status" value="2"/>
</dbReference>
<sequence>MGGTQPGATLAASVGIEIEGGHCEQLLSRGQSLPASATETFTTAEDNQQTVQIRLFQGDQERVEGNELLGECTVSGLVPAPAGVPDVAVTFTVDRAGVLQVSVQNGTGDATLQIEGQREFDGVAVETAGRTDADPTNDVILGVDLGTTASVCAVPVDGEPEIVVNSEGDRATPSVLSVDDDGTLLVGKAARKRAISRPEQTIASVKRVLLGEDGTVELGEREYSTVELAGMLFEKLRSDAESAVGRPVEKAVVTVPAVASVRQRGRIDRAGEIAGLEIERTIGDAAAAVMGYAYGSDGEQTVLVCDLGGGSLSVSLLDVENDIYEIVANGGDDELGGNEWDAAIVDHLADQFEADHGIDLREDPQARRRLADAAAAAKIELASRERTRIDVPYVAATDDGPLDLNATLTRDTVASLTEPLVERVVESVRAVLSGSRHGADDIDEILLVGGASRLPQVRNRIETLVGQQTARRVNEEVTALGTAVQAGILSGAVDDVVLLDVTSLSLGIAVEGGGFERIVERGETIPTVESVEFTTTVDDQTAVPIRVFQGEHETATRNELLAEFVLTDVPPTSAGTPAIEVTVSIDENRWINVEADHDGDSEAITIDPATERSLRDGTRRQSEQERPAPRLVTTRDEDEATASDESPETSAARDLETLIDEALDVRNQLHRGVLYCRRSIDNEVADLRDNLEKTTRNIESIVGTNTESADKRDEDGEEVGDRLVGELAAVEDSLRALLDEDTSTGLAFDDLEALVDRIDRGLEAAGLVLVDPDGGAETDPYRHRVVSSTESSVPEGRIVSVQQIGYERDGAVCREATVVVSAGSPAERVTAATGQTDPDRSGDTLDRAIRDARAPAVEQFPSPPRRSVSYEDFEISATLGTGGQAVVYETTHPAIESPARIALKEPARGERTLTHDAISSFLQRAQTWRTVDDRERESRRWRSHEYIVGVVDVGDTRPWIAMEYMDGGDLAERLDGTEGLPVEEAVWIGQCLCRALEVAHEYGIAHLDIKPGNVLFTETTPSRWDLPKLADWGLARKLLDRADSMEGFSRHFAAPEQFDAETFGEPDAVTDIYQVGAVLYAMLRGEPPVSGGRLAVRKRIVRDDGPPPAPSADRDDVPPELDEIVRTALATAKRDRYESIRYLRDDLEALWKSPDDTV</sequence>
<feature type="compositionally biased region" description="Basic and acidic residues" evidence="4">
    <location>
        <begin position="609"/>
        <end position="628"/>
    </location>
</feature>
<dbReference type="Gene3D" id="3.90.640.10">
    <property type="entry name" value="Actin, Chain A, domain 4"/>
    <property type="match status" value="1"/>
</dbReference>
<dbReference type="InterPro" id="IPR009012">
    <property type="entry name" value="GrpE_head"/>
</dbReference>
<dbReference type="CDD" id="cd14014">
    <property type="entry name" value="STKc_PknB_like"/>
    <property type="match status" value="1"/>
</dbReference>
<evidence type="ECO:0000259" key="5">
    <source>
        <dbReference type="PROSITE" id="PS50011"/>
    </source>
</evidence>
<dbReference type="SMART" id="SM00220">
    <property type="entry name" value="S_TKc"/>
    <property type="match status" value="1"/>
</dbReference>
<accession>A0A4D6KKQ7</accession>
<dbReference type="PROSITE" id="PS00297">
    <property type="entry name" value="HSP70_1"/>
    <property type="match status" value="1"/>
</dbReference>
<evidence type="ECO:0000256" key="1">
    <source>
        <dbReference type="ARBA" id="ARBA00007381"/>
    </source>
</evidence>
<dbReference type="GO" id="GO:0051087">
    <property type="term" value="F:protein-folding chaperone binding"/>
    <property type="evidence" value="ECO:0007669"/>
    <property type="project" value="InterPro"/>
</dbReference>
<dbReference type="RefSeq" id="WP_012807418.1">
    <property type="nucleotide sequence ID" value="NZ_CP039376.1"/>
</dbReference>
<dbReference type="Proteomes" id="UP000297053">
    <property type="component" value="Plasmid unnamed1"/>
</dbReference>
<dbReference type="Pfam" id="PF00069">
    <property type="entry name" value="Pkinase"/>
    <property type="match status" value="1"/>
</dbReference>
<reference evidence="6 7" key="1">
    <citation type="submission" date="2019-04" db="EMBL/GenBank/DDBJ databases">
        <title>Complete genome sequence of Arthrobacter sp. ZXY-2 associated with effective atrazine degradation and salt adaptation.</title>
        <authorList>
            <person name="Zhao X."/>
        </authorList>
    </citation>
    <scope>NUCLEOTIDE SEQUENCE [LARGE SCALE GENOMIC DNA]</scope>
    <source>
        <strain evidence="7">ZP60</strain>
        <plasmid evidence="6 7">unnamed1</plasmid>
    </source>
</reference>
<dbReference type="GO" id="GO:0042803">
    <property type="term" value="F:protein homodimerization activity"/>
    <property type="evidence" value="ECO:0007669"/>
    <property type="project" value="InterPro"/>
</dbReference>
<gene>
    <name evidence="6" type="primary">grpE</name>
    <name evidence="6" type="ORF">E5139_16085</name>
</gene>
<dbReference type="InterPro" id="IPR043129">
    <property type="entry name" value="ATPase_NBD"/>
</dbReference>
<dbReference type="PRINTS" id="PR00301">
    <property type="entry name" value="HEATSHOCK70"/>
</dbReference>
<keyword evidence="6" id="KW-0614">Plasmid</keyword>
<evidence type="ECO:0000256" key="4">
    <source>
        <dbReference type="SAM" id="MobiDB-lite"/>
    </source>
</evidence>
<feature type="compositionally biased region" description="Acidic residues" evidence="4">
    <location>
        <begin position="636"/>
        <end position="647"/>
    </location>
</feature>
<keyword evidence="3" id="KW-0067">ATP-binding</keyword>
<evidence type="ECO:0000256" key="3">
    <source>
        <dbReference type="ARBA" id="ARBA00022840"/>
    </source>
</evidence>
<evidence type="ECO:0000313" key="7">
    <source>
        <dbReference type="Proteomes" id="UP000297053"/>
    </source>
</evidence>
<dbReference type="GO" id="GO:0000774">
    <property type="term" value="F:adenyl-nucleotide exchange factor activity"/>
    <property type="evidence" value="ECO:0007669"/>
    <property type="project" value="InterPro"/>
</dbReference>
<dbReference type="GO" id="GO:0005524">
    <property type="term" value="F:ATP binding"/>
    <property type="evidence" value="ECO:0007669"/>
    <property type="project" value="UniProtKB-KW"/>
</dbReference>
<reference evidence="6 7" key="2">
    <citation type="submission" date="2019-04" db="EMBL/GenBank/DDBJ databases">
        <authorList>
            <person name="Yang S."/>
            <person name="Wei W."/>
        </authorList>
    </citation>
    <scope>NUCLEOTIDE SEQUENCE [LARGE SCALE GENOMIC DNA]</scope>
    <source>
        <strain evidence="7">ZP60</strain>
        <plasmid evidence="6 7">unnamed1</plasmid>
    </source>
</reference>
<keyword evidence="2" id="KW-0547">Nucleotide-binding</keyword>
<dbReference type="Gene3D" id="2.60.34.10">
    <property type="entry name" value="Substrate Binding Domain Of DNAk, Chain A, domain 1"/>
    <property type="match status" value="2"/>
</dbReference>
<dbReference type="InterPro" id="IPR029047">
    <property type="entry name" value="HSP70_peptide-bd_sf"/>
</dbReference>
<dbReference type="AlphaFoldDB" id="A0A4D6KKQ7"/>
<dbReference type="FunFam" id="3.30.420.40:FF:000545">
    <property type="entry name" value="Endoplasmic reticulum chaperone BiP"/>
    <property type="match status" value="1"/>
</dbReference>
<dbReference type="SUPFAM" id="SSF51064">
    <property type="entry name" value="Head domain of nucleotide exchange factor GrpE"/>
    <property type="match status" value="1"/>
</dbReference>
<dbReference type="EMBL" id="CP039376">
    <property type="protein sequence ID" value="QCD67179.1"/>
    <property type="molecule type" value="Genomic_DNA"/>
</dbReference>
<dbReference type="Gene3D" id="1.10.510.10">
    <property type="entry name" value="Transferase(Phosphotransferase) domain 1"/>
    <property type="match status" value="1"/>
</dbReference>
<dbReference type="InterPro" id="IPR008271">
    <property type="entry name" value="Ser/Thr_kinase_AS"/>
</dbReference>
<evidence type="ECO:0000313" key="6">
    <source>
        <dbReference type="EMBL" id="QCD67179.1"/>
    </source>
</evidence>
<geneLocation type="plasmid" evidence="6">
    <name>unnamed1</name>
</geneLocation>
<dbReference type="PROSITE" id="PS00108">
    <property type="entry name" value="PROTEIN_KINASE_ST"/>
    <property type="match status" value="1"/>
</dbReference>
<comment type="similarity">
    <text evidence="1">Belongs to the heat shock protein 70 family.</text>
</comment>
<dbReference type="Pfam" id="PF00012">
    <property type="entry name" value="HSP70"/>
    <property type="match status" value="3"/>
</dbReference>
<dbReference type="SUPFAM" id="SSF100920">
    <property type="entry name" value="Heat shock protein 70kD (HSP70), peptide-binding domain"/>
    <property type="match status" value="2"/>
</dbReference>
<dbReference type="Gene3D" id="2.30.22.10">
    <property type="entry name" value="Head domain of nucleotide exchange factor GrpE"/>
    <property type="match status" value="1"/>
</dbReference>
<dbReference type="GO" id="GO:0140662">
    <property type="term" value="F:ATP-dependent protein folding chaperone"/>
    <property type="evidence" value="ECO:0007669"/>
    <property type="project" value="InterPro"/>
</dbReference>
<dbReference type="PROSITE" id="PS50011">
    <property type="entry name" value="PROTEIN_KINASE_DOM"/>
    <property type="match status" value="1"/>
</dbReference>
<dbReference type="FunFam" id="3.90.640.10:FF:000003">
    <property type="entry name" value="Molecular chaperone DnaK"/>
    <property type="match status" value="1"/>
</dbReference>
<proteinExistence type="inferred from homology"/>
<dbReference type="PANTHER" id="PTHR19375">
    <property type="entry name" value="HEAT SHOCK PROTEIN 70KDA"/>
    <property type="match status" value="1"/>
</dbReference>
<dbReference type="InterPro" id="IPR013126">
    <property type="entry name" value="Hsp_70_fam"/>
</dbReference>
<dbReference type="InterPro" id="IPR000719">
    <property type="entry name" value="Prot_kinase_dom"/>
</dbReference>
<evidence type="ECO:0000256" key="2">
    <source>
        <dbReference type="ARBA" id="ARBA00022741"/>
    </source>
</evidence>
<feature type="domain" description="Protein kinase" evidence="5">
    <location>
        <begin position="873"/>
        <end position="1150"/>
    </location>
</feature>
<dbReference type="Gene3D" id="3.30.200.20">
    <property type="entry name" value="Phosphorylase Kinase, domain 1"/>
    <property type="match status" value="1"/>
</dbReference>
<feature type="region of interest" description="Disordered" evidence="4">
    <location>
        <begin position="608"/>
        <end position="651"/>
    </location>
</feature>
<dbReference type="GO" id="GO:0004672">
    <property type="term" value="F:protein kinase activity"/>
    <property type="evidence" value="ECO:0007669"/>
    <property type="project" value="InterPro"/>
</dbReference>
<name>A0A4D6KKQ7_9EURY</name>
<organism evidence="6 7">
    <name type="scientific">Halomicrobium mukohataei</name>
    <dbReference type="NCBI Taxonomy" id="57705"/>
    <lineage>
        <taxon>Archaea</taxon>
        <taxon>Methanobacteriati</taxon>
        <taxon>Methanobacteriota</taxon>
        <taxon>Stenosarchaea group</taxon>
        <taxon>Halobacteria</taxon>
        <taxon>Halobacteriales</taxon>
        <taxon>Haloarculaceae</taxon>
        <taxon>Halomicrobium</taxon>
    </lineage>
</organism>
<dbReference type="InterPro" id="IPR011009">
    <property type="entry name" value="Kinase-like_dom_sf"/>
</dbReference>